<protein>
    <submittedName>
        <fullName evidence="1">Uncharacterized protein</fullName>
    </submittedName>
</protein>
<dbReference type="GeneID" id="26517860"/>
<dbReference type="RefSeq" id="YP_009189562.1">
    <property type="nucleotide sequence ID" value="NC_028676.1"/>
</dbReference>
<reference evidence="1 2" key="1">
    <citation type="journal article" date="2015" name="J. Virol.">
        <title>Sinorhizobium meliloti Phage ?M9 Defines a New Group of T4 Superfamily Phages with Unusual Genomic Features but a Common T=16 Capsid.</title>
        <authorList>
            <person name="Johnson M.C."/>
            <person name="Tatum K.B."/>
            <person name="Lynn J.S."/>
            <person name="Brewer T.E."/>
            <person name="Lu S."/>
            <person name="Washburn B.K."/>
            <person name="Stroupe M.E."/>
            <person name="Jones K.M."/>
        </authorList>
    </citation>
    <scope>NUCLEOTIDE SEQUENCE [LARGE SCALE GENOMIC DNA]</scope>
</reference>
<gene>
    <name evidence="1" type="ORF">Sm_phiM9_181</name>
</gene>
<keyword evidence="2" id="KW-1185">Reference proteome</keyword>
<dbReference type="KEGG" id="vg:26517860"/>
<organism evidence="1 2">
    <name type="scientific">Sinorhizobium phage phiM9</name>
    <dbReference type="NCBI Taxonomy" id="1636182"/>
    <lineage>
        <taxon>Viruses</taxon>
        <taxon>Duplodnaviria</taxon>
        <taxon>Heunggongvirae</taxon>
        <taxon>Uroviricota</taxon>
        <taxon>Caudoviricetes</taxon>
        <taxon>Pootjesviridae</taxon>
        <taxon>Emnonavirus</taxon>
        <taxon>Emnonavirus phiM9</taxon>
    </lineage>
</organism>
<reference evidence="2" key="2">
    <citation type="submission" date="2015-03" db="EMBL/GenBank/DDBJ databases">
        <title>The genome and structure of Sinorhizobium meliloti phage phiM9.</title>
        <authorList>
            <person name="Johnson M.C."/>
            <person name="Tatum K.B."/>
            <person name="Lynn J.S."/>
            <person name="Brewer T.E."/>
            <person name="Washburn B.K."/>
            <person name="Stroupe M.E."/>
            <person name="Jones K.M."/>
        </authorList>
    </citation>
    <scope>NUCLEOTIDE SEQUENCE [LARGE SCALE GENOMIC DNA]</scope>
</reference>
<name>A0A0F6R7N2_9CAUD</name>
<dbReference type="Proteomes" id="UP000033804">
    <property type="component" value="Segment"/>
</dbReference>
<proteinExistence type="predicted"/>
<evidence type="ECO:0000313" key="1">
    <source>
        <dbReference type="EMBL" id="AKE44808.1"/>
    </source>
</evidence>
<accession>A0A0F6R7N2</accession>
<dbReference type="EMBL" id="KP881232">
    <property type="protein sequence ID" value="AKE44808.1"/>
    <property type="molecule type" value="Genomic_DNA"/>
</dbReference>
<sequence length="134" mass="14845">MKIAVNSIVAASILALVGFSAGVAQNFLSSPSPDVVVENSDVELEFDQAYFENQFNSIEALGVQINEARIAYEEFSSIASESSADQRKLNRLRSSLLLLRNQQSDMIANYNSKTNILNREIFKSSGLPERILQQ</sequence>
<evidence type="ECO:0000313" key="2">
    <source>
        <dbReference type="Proteomes" id="UP000033804"/>
    </source>
</evidence>